<feature type="domain" description="4Fe-4S ferredoxin-type" evidence="7">
    <location>
        <begin position="62"/>
        <end position="91"/>
    </location>
</feature>
<dbReference type="PROSITE" id="PS51379">
    <property type="entry name" value="4FE4S_FER_2"/>
    <property type="match status" value="2"/>
</dbReference>
<keyword evidence="4 6" id="KW-0408">Iron</keyword>
<protein>
    <recommendedName>
        <fullName evidence="6">Glycolate oxidase iron-sulfur subunit</fullName>
        <ecNumber evidence="6">1.1.99.14</ecNumber>
    </recommendedName>
</protein>
<evidence type="ECO:0000256" key="2">
    <source>
        <dbReference type="ARBA" id="ARBA00022723"/>
    </source>
</evidence>
<dbReference type="GO" id="GO:0046872">
    <property type="term" value="F:metal ion binding"/>
    <property type="evidence" value="ECO:0007669"/>
    <property type="project" value="UniProtKB-UniRule"/>
</dbReference>
<dbReference type="InterPro" id="IPR009051">
    <property type="entry name" value="Helical_ferredxn"/>
</dbReference>
<gene>
    <name evidence="8" type="ORF">SAMN02745119_00024</name>
</gene>
<dbReference type="RefSeq" id="WP_078788349.1">
    <property type="nucleotide sequence ID" value="NZ_FUWR01000001.1"/>
</dbReference>
<dbReference type="Pfam" id="PF02754">
    <property type="entry name" value="CCG"/>
    <property type="match status" value="2"/>
</dbReference>
<evidence type="ECO:0000256" key="4">
    <source>
        <dbReference type="ARBA" id="ARBA00023004"/>
    </source>
</evidence>
<dbReference type="InterPro" id="IPR017896">
    <property type="entry name" value="4Fe4S_Fe-S-bd"/>
</dbReference>
<dbReference type="InterPro" id="IPR017900">
    <property type="entry name" value="4Fe4S_Fe_S_CS"/>
</dbReference>
<dbReference type="Pfam" id="PF13183">
    <property type="entry name" value="Fer4_8"/>
    <property type="match status" value="1"/>
</dbReference>
<accession>A0A1T4JRZ0</accession>
<dbReference type="PANTHER" id="PTHR32479:SF20">
    <property type="entry name" value="GLYCOLATE OXIDASE IRON-SULFUR SUBUNIT"/>
    <property type="match status" value="1"/>
</dbReference>
<evidence type="ECO:0000256" key="6">
    <source>
        <dbReference type="PIRNR" id="PIRNR000139"/>
    </source>
</evidence>
<sequence>MSDQIVADTLQRIEEELKKCVKCGTCRSNCPAFTAFQREPATARGKLTLVQHLLKDDIDLDDQTYLAMSKCLLCGSCVDRCPNDVPTDEIVIAAREALAKKRGLTTFHAAVGQVIKSRTRMKLGAKAASLLGPLFFKKVPENSGLRLRFPLPFVGNKRYIPAIAKTTFMERYPEVIEGEPGKPRVIFFVGCMTNFAYPRVGVATVKLFQHLGCTIIIPKDQQCCGLPGMSGGDIETVRDLAERNLAALERYEADYVMSACATCGGALHRLYPLVVGKRNPELRERLDRLAAKTVDAAQLLAQLGLKPAETGTGATGKITYHDPCHLRTRKLTAQPRDLIKATPGLELVEMEGADRCCGLGGTFNVYHYGSSMEINDLKSEAIIATGADAVATGCPGCMMQLDDGLKQHGSTVEVVHTVELLARQLLGE</sequence>
<reference evidence="9" key="1">
    <citation type="submission" date="2017-02" db="EMBL/GenBank/DDBJ databases">
        <authorList>
            <person name="Varghese N."/>
            <person name="Submissions S."/>
        </authorList>
    </citation>
    <scope>NUCLEOTIDE SEQUENCE [LARGE SCALE GENOMIC DNA]</scope>
    <source>
        <strain evidence="9">ATCC BAA-34</strain>
    </source>
</reference>
<dbReference type="PIRSF" id="PIRSF000139">
    <property type="entry name" value="Glc_ox_4Fe-4S"/>
    <property type="match status" value="1"/>
</dbReference>
<keyword evidence="6" id="KW-0249">Electron transport</keyword>
<evidence type="ECO:0000256" key="3">
    <source>
        <dbReference type="ARBA" id="ARBA00022737"/>
    </source>
</evidence>
<evidence type="ECO:0000259" key="7">
    <source>
        <dbReference type="PROSITE" id="PS51379"/>
    </source>
</evidence>
<evidence type="ECO:0000313" key="9">
    <source>
        <dbReference type="Proteomes" id="UP000190102"/>
    </source>
</evidence>
<dbReference type="OrthoDB" id="5289041at2"/>
<dbReference type="Gene3D" id="1.10.1060.10">
    <property type="entry name" value="Alpha-helical ferredoxin"/>
    <property type="match status" value="1"/>
</dbReference>
<dbReference type="PANTHER" id="PTHR32479">
    <property type="entry name" value="GLYCOLATE OXIDASE IRON-SULFUR SUBUNIT"/>
    <property type="match status" value="1"/>
</dbReference>
<feature type="domain" description="4Fe-4S ferredoxin-type" evidence="7">
    <location>
        <begin position="11"/>
        <end position="41"/>
    </location>
</feature>
<dbReference type="STRING" id="115783.SAMN02745119_00024"/>
<keyword evidence="5 6" id="KW-0411">Iron-sulfur</keyword>
<proteinExistence type="predicted"/>
<dbReference type="EMBL" id="FUWR01000001">
    <property type="protein sequence ID" value="SJZ32946.1"/>
    <property type="molecule type" value="Genomic_DNA"/>
</dbReference>
<evidence type="ECO:0000256" key="5">
    <source>
        <dbReference type="ARBA" id="ARBA00023014"/>
    </source>
</evidence>
<dbReference type="AlphaFoldDB" id="A0A1T4JRZ0"/>
<keyword evidence="6" id="KW-0813">Transport</keyword>
<dbReference type="PROSITE" id="PS00198">
    <property type="entry name" value="4FE4S_FER_1"/>
    <property type="match status" value="1"/>
</dbReference>
<dbReference type="InterPro" id="IPR012257">
    <property type="entry name" value="Glc_ox_4Fe-4S"/>
</dbReference>
<evidence type="ECO:0000256" key="1">
    <source>
        <dbReference type="ARBA" id="ARBA00022485"/>
    </source>
</evidence>
<organism evidence="8 9">
    <name type="scientific">Trichlorobacter thiogenes</name>
    <dbReference type="NCBI Taxonomy" id="115783"/>
    <lineage>
        <taxon>Bacteria</taxon>
        <taxon>Pseudomonadati</taxon>
        <taxon>Thermodesulfobacteriota</taxon>
        <taxon>Desulfuromonadia</taxon>
        <taxon>Geobacterales</taxon>
        <taxon>Geobacteraceae</taxon>
        <taxon>Trichlorobacter</taxon>
    </lineage>
</organism>
<comment type="function">
    <text evidence="6">Component of a complex that catalyzes the oxidation of glycolate to glyoxylate.</text>
</comment>
<dbReference type="EC" id="1.1.99.14" evidence="6"/>
<name>A0A1T4JRZ0_9BACT</name>
<comment type="cofactor">
    <cofactor evidence="6">
        <name>[4Fe-4S] cluster</name>
        <dbReference type="ChEBI" id="CHEBI:49883"/>
    </cofactor>
    <text evidence="6">Binds 2 [4Fe-4S] clusters.</text>
</comment>
<keyword evidence="9" id="KW-1185">Reference proteome</keyword>
<dbReference type="GO" id="GO:0051539">
    <property type="term" value="F:4 iron, 4 sulfur cluster binding"/>
    <property type="evidence" value="ECO:0007669"/>
    <property type="project" value="UniProtKB-UniRule"/>
</dbReference>
<dbReference type="InterPro" id="IPR004017">
    <property type="entry name" value="Cys_rich_dom"/>
</dbReference>
<keyword evidence="3" id="KW-0677">Repeat</keyword>
<keyword evidence="1 6" id="KW-0004">4Fe-4S</keyword>
<dbReference type="Proteomes" id="UP000190102">
    <property type="component" value="Unassembled WGS sequence"/>
</dbReference>
<evidence type="ECO:0000313" key="8">
    <source>
        <dbReference type="EMBL" id="SJZ32946.1"/>
    </source>
</evidence>
<comment type="catalytic activity">
    <reaction evidence="6">
        <text>(R)-lactate + A = pyruvate + AH2</text>
        <dbReference type="Rhea" id="RHEA:15089"/>
        <dbReference type="ChEBI" id="CHEBI:13193"/>
        <dbReference type="ChEBI" id="CHEBI:15361"/>
        <dbReference type="ChEBI" id="CHEBI:16004"/>
        <dbReference type="ChEBI" id="CHEBI:17499"/>
    </reaction>
</comment>
<dbReference type="SUPFAM" id="SSF46548">
    <property type="entry name" value="alpha-helical ferredoxin"/>
    <property type="match status" value="1"/>
</dbReference>
<keyword evidence="2 6" id="KW-0479">Metal-binding</keyword>
<comment type="catalytic activity">
    <reaction evidence="6">
        <text>glycolate + A = glyoxylate + AH2</text>
        <dbReference type="Rhea" id="RHEA:21264"/>
        <dbReference type="ChEBI" id="CHEBI:13193"/>
        <dbReference type="ChEBI" id="CHEBI:17499"/>
        <dbReference type="ChEBI" id="CHEBI:29805"/>
        <dbReference type="ChEBI" id="CHEBI:36655"/>
        <dbReference type="EC" id="1.1.99.14"/>
    </reaction>
</comment>
<dbReference type="GO" id="GO:0019154">
    <property type="term" value="F:glycolate dehydrogenase activity"/>
    <property type="evidence" value="ECO:0007669"/>
    <property type="project" value="UniProtKB-EC"/>
</dbReference>